<dbReference type="OMA" id="YSMAEMC"/>
<evidence type="ECO:0000256" key="6">
    <source>
        <dbReference type="SAM" id="MobiDB-lite"/>
    </source>
</evidence>
<dbReference type="PANTHER" id="PTHR45649">
    <property type="entry name" value="AMINO-ACID PERMEASE BAT1"/>
    <property type="match status" value="1"/>
</dbReference>
<feature type="transmembrane region" description="Helical" evidence="7">
    <location>
        <begin position="255"/>
        <end position="276"/>
    </location>
</feature>
<dbReference type="Proteomes" id="UP000030651">
    <property type="component" value="Unassembled WGS sequence"/>
</dbReference>
<name>W3XB38_PESFW</name>
<dbReference type="OrthoDB" id="10054429at2759"/>
<keyword evidence="9" id="KW-1185">Reference proteome</keyword>
<feature type="transmembrane region" description="Helical" evidence="7">
    <location>
        <begin position="461"/>
        <end position="480"/>
    </location>
</feature>
<feature type="transmembrane region" description="Helical" evidence="7">
    <location>
        <begin position="60"/>
        <end position="84"/>
    </location>
</feature>
<feature type="transmembrane region" description="Helical" evidence="7">
    <location>
        <begin position="215"/>
        <end position="235"/>
    </location>
</feature>
<dbReference type="InterPro" id="IPR002293">
    <property type="entry name" value="AA/rel_permease1"/>
</dbReference>
<keyword evidence="2" id="KW-0813">Transport</keyword>
<feature type="transmembrane region" description="Helical" evidence="7">
    <location>
        <begin position="105"/>
        <end position="134"/>
    </location>
</feature>
<evidence type="ECO:0000256" key="5">
    <source>
        <dbReference type="ARBA" id="ARBA00023136"/>
    </source>
</evidence>
<protein>
    <recommendedName>
        <fullName evidence="10">GABA permease</fullName>
    </recommendedName>
</protein>
<dbReference type="HOGENOM" id="CLU_004495_2_2_1"/>
<organism evidence="8 9">
    <name type="scientific">Pestalotiopsis fici (strain W106-1 / CGMCC3.15140)</name>
    <dbReference type="NCBI Taxonomy" id="1229662"/>
    <lineage>
        <taxon>Eukaryota</taxon>
        <taxon>Fungi</taxon>
        <taxon>Dikarya</taxon>
        <taxon>Ascomycota</taxon>
        <taxon>Pezizomycotina</taxon>
        <taxon>Sordariomycetes</taxon>
        <taxon>Xylariomycetidae</taxon>
        <taxon>Amphisphaeriales</taxon>
        <taxon>Sporocadaceae</taxon>
        <taxon>Pestalotiopsis</taxon>
    </lineage>
</organism>
<reference evidence="9" key="1">
    <citation type="journal article" date="2015" name="BMC Genomics">
        <title>Genomic and transcriptomic analysis of the endophytic fungus Pestalotiopsis fici reveals its lifestyle and high potential for synthesis of natural products.</title>
        <authorList>
            <person name="Wang X."/>
            <person name="Zhang X."/>
            <person name="Liu L."/>
            <person name="Xiang M."/>
            <person name="Wang W."/>
            <person name="Sun X."/>
            <person name="Che Y."/>
            <person name="Guo L."/>
            <person name="Liu G."/>
            <person name="Guo L."/>
            <person name="Wang C."/>
            <person name="Yin W.B."/>
            <person name="Stadler M."/>
            <person name="Zhang X."/>
            <person name="Liu X."/>
        </authorList>
    </citation>
    <scope>NUCLEOTIDE SEQUENCE [LARGE SCALE GENOMIC DNA]</scope>
    <source>
        <strain evidence="9">W106-1 / CGMCC3.15140</strain>
    </source>
</reference>
<dbReference type="GO" id="GO:0016020">
    <property type="term" value="C:membrane"/>
    <property type="evidence" value="ECO:0007669"/>
    <property type="project" value="UniProtKB-SubCell"/>
</dbReference>
<proteinExistence type="predicted"/>
<evidence type="ECO:0000256" key="3">
    <source>
        <dbReference type="ARBA" id="ARBA00022692"/>
    </source>
</evidence>
<evidence type="ECO:0000256" key="1">
    <source>
        <dbReference type="ARBA" id="ARBA00004141"/>
    </source>
</evidence>
<feature type="transmembrane region" description="Helical" evidence="7">
    <location>
        <begin position="177"/>
        <end position="195"/>
    </location>
</feature>
<dbReference type="InParanoid" id="W3XB38"/>
<dbReference type="eggNOG" id="KOG1289">
    <property type="taxonomic scope" value="Eukaryota"/>
</dbReference>
<keyword evidence="3 7" id="KW-0812">Transmembrane</keyword>
<dbReference type="AlphaFoldDB" id="W3XB38"/>
<accession>W3XB38</accession>
<evidence type="ECO:0000256" key="7">
    <source>
        <dbReference type="SAM" id="Phobius"/>
    </source>
</evidence>
<feature type="transmembrane region" description="Helical" evidence="7">
    <location>
        <begin position="389"/>
        <end position="408"/>
    </location>
</feature>
<evidence type="ECO:0000313" key="8">
    <source>
        <dbReference type="EMBL" id="ETS82667.1"/>
    </source>
</evidence>
<sequence>MAAGDAALQAMGYDQELHRSFSLIGVIGFSFSIVTCWTALAGTMTVGIEAGGPPVMVWSWIAVSVCALAVALSFAECCAQYPVAGGQYSWVAAIAPKRFARGMSWVTGWFMLIGLIAIGAVNNFIGANFILGLANLVNPDYVIERWHTTLLCYLIILIFGINNIFAPRLLDGLSKFLLFWNILSFFAVTITMVATCKEYQSPSFVFTSYRNDTGLNPALAVIAGLLQSLFGMCCYEAPAHMVEELRNPTRDAPIAMVTAVLLGSVTGLCFLVASFFCVGDIDSVANSSTGVPLIQILYNCTQSIGGTCVLSSMIIVIVLFCANSLMAETSRSVYAFARDRALPFSKTFSAVHPRLAIPVPAILLTMVGQAVLNTIYIGSYTGFNTVVSISTQGFYISYAMPLVARLMSEIGSDAKPMRHPKYSLGRWSLPINLFGAVFLIVASISFSFPSEGPVTADNMNYSSAAIAVIMLISLATWVCGGRKNYSIPNFIDIIDSVDSSNTEGGEHGVVTTSEKVEASSAKSST</sequence>
<dbReference type="GO" id="GO:0022857">
    <property type="term" value="F:transmembrane transporter activity"/>
    <property type="evidence" value="ECO:0007669"/>
    <property type="project" value="InterPro"/>
</dbReference>
<dbReference type="RefSeq" id="XP_007831315.1">
    <property type="nucleotide sequence ID" value="XM_007833124.1"/>
</dbReference>
<feature type="transmembrane region" description="Helical" evidence="7">
    <location>
        <begin position="21"/>
        <end position="40"/>
    </location>
</feature>
<evidence type="ECO:0008006" key="10">
    <source>
        <dbReference type="Google" id="ProtNLM"/>
    </source>
</evidence>
<evidence type="ECO:0000256" key="4">
    <source>
        <dbReference type="ARBA" id="ARBA00022989"/>
    </source>
</evidence>
<feature type="transmembrane region" description="Helical" evidence="7">
    <location>
        <begin position="355"/>
        <end position="377"/>
    </location>
</feature>
<feature type="region of interest" description="Disordered" evidence="6">
    <location>
        <begin position="501"/>
        <end position="525"/>
    </location>
</feature>
<feature type="transmembrane region" description="Helical" evidence="7">
    <location>
        <begin position="146"/>
        <end position="165"/>
    </location>
</feature>
<keyword evidence="4 7" id="KW-1133">Transmembrane helix</keyword>
<dbReference type="Gene3D" id="1.20.1740.10">
    <property type="entry name" value="Amino acid/polyamine transporter I"/>
    <property type="match status" value="1"/>
</dbReference>
<feature type="transmembrane region" description="Helical" evidence="7">
    <location>
        <begin position="296"/>
        <end position="322"/>
    </location>
</feature>
<evidence type="ECO:0000313" key="9">
    <source>
        <dbReference type="Proteomes" id="UP000030651"/>
    </source>
</evidence>
<evidence type="ECO:0000256" key="2">
    <source>
        <dbReference type="ARBA" id="ARBA00022448"/>
    </source>
</evidence>
<feature type="transmembrane region" description="Helical" evidence="7">
    <location>
        <begin position="429"/>
        <end position="449"/>
    </location>
</feature>
<dbReference type="PANTHER" id="PTHR45649:SF8">
    <property type="entry name" value="PERMEASE, PUTATIVE-RELATED"/>
    <property type="match status" value="1"/>
</dbReference>
<dbReference type="KEGG" id="pfy:PFICI_04543"/>
<dbReference type="Pfam" id="PF13520">
    <property type="entry name" value="AA_permease_2"/>
    <property type="match status" value="1"/>
</dbReference>
<dbReference type="EMBL" id="KI912111">
    <property type="protein sequence ID" value="ETS82667.1"/>
    <property type="molecule type" value="Genomic_DNA"/>
</dbReference>
<dbReference type="PIRSF" id="PIRSF006060">
    <property type="entry name" value="AA_transporter"/>
    <property type="match status" value="1"/>
</dbReference>
<dbReference type="GeneID" id="19269556"/>
<gene>
    <name evidence="8" type="ORF">PFICI_04543</name>
</gene>
<comment type="subcellular location">
    <subcellularLocation>
        <location evidence="1">Membrane</location>
        <topology evidence="1">Multi-pass membrane protein</topology>
    </subcellularLocation>
</comment>
<keyword evidence="5 7" id="KW-0472">Membrane</keyword>